<dbReference type="FunFam" id="1.10.510.10:FF:000451">
    <property type="entry name" value="PAN2-PAN3 deadenylation complex subunit PAN3"/>
    <property type="match status" value="1"/>
</dbReference>
<dbReference type="AlphaFoldDB" id="A0AAD8A591"/>
<dbReference type="GO" id="GO:0008143">
    <property type="term" value="F:poly(A) binding"/>
    <property type="evidence" value="ECO:0007669"/>
    <property type="project" value="TreeGrafter"/>
</dbReference>
<accession>A0AAD8A591</accession>
<dbReference type="HAMAP" id="MF_03181">
    <property type="entry name" value="PAN3"/>
    <property type="match status" value="1"/>
</dbReference>
<dbReference type="Proteomes" id="UP001233999">
    <property type="component" value="Unassembled WGS sequence"/>
</dbReference>
<evidence type="ECO:0000256" key="4">
    <source>
        <dbReference type="ARBA" id="ARBA00022741"/>
    </source>
</evidence>
<dbReference type="GO" id="GO:0000932">
    <property type="term" value="C:P-body"/>
    <property type="evidence" value="ECO:0007669"/>
    <property type="project" value="TreeGrafter"/>
</dbReference>
<dbReference type="Gene3D" id="1.10.510.10">
    <property type="entry name" value="Transferase(Phosphotransferase) domain 1"/>
    <property type="match status" value="1"/>
</dbReference>
<dbReference type="PANTHER" id="PTHR12272">
    <property type="entry name" value="DEADENYLATION COMPLEX SUBUNIT PAN3"/>
    <property type="match status" value="1"/>
</dbReference>
<evidence type="ECO:0000256" key="7">
    <source>
        <dbReference type="SAM" id="MobiDB-lite"/>
    </source>
</evidence>
<feature type="compositionally biased region" description="Polar residues" evidence="7">
    <location>
        <begin position="200"/>
        <end position="209"/>
    </location>
</feature>
<name>A0AAD8A591_DIPPU</name>
<evidence type="ECO:0000313" key="9">
    <source>
        <dbReference type="EMBL" id="KAJ9592717.1"/>
    </source>
</evidence>
<keyword evidence="5" id="KW-0067">ATP-binding</keyword>
<evidence type="ECO:0000256" key="1">
    <source>
        <dbReference type="ARBA" id="ARBA00004496"/>
    </source>
</evidence>
<evidence type="ECO:0000256" key="5">
    <source>
        <dbReference type="ARBA" id="ARBA00022840"/>
    </source>
</evidence>
<reference evidence="9" key="2">
    <citation type="submission" date="2023-05" db="EMBL/GenBank/DDBJ databases">
        <authorList>
            <person name="Fouks B."/>
        </authorList>
    </citation>
    <scope>NUCLEOTIDE SEQUENCE</scope>
    <source>
        <strain evidence="9">Stay&amp;Tobe</strain>
        <tissue evidence="9">Testes</tissue>
    </source>
</reference>
<dbReference type="GO" id="GO:0031251">
    <property type="term" value="C:PAN complex"/>
    <property type="evidence" value="ECO:0007669"/>
    <property type="project" value="InterPro"/>
</dbReference>
<proteinExistence type="inferred from homology"/>
<keyword evidence="2" id="KW-0963">Cytoplasm</keyword>
<gene>
    <name evidence="9" type="ORF">L9F63_015597</name>
</gene>
<feature type="non-terminal residue" evidence="9">
    <location>
        <position position="1"/>
    </location>
</feature>
<protein>
    <recommendedName>
        <fullName evidence="8">Protein kinase domain-containing protein</fullName>
    </recommendedName>
</protein>
<dbReference type="InterPro" id="IPR041332">
    <property type="entry name" value="Pan3_CK"/>
</dbReference>
<comment type="caution">
    <text evidence="9">The sequence shown here is derived from an EMBL/GenBank/DDBJ whole genome shotgun (WGS) entry which is preliminary data.</text>
</comment>
<keyword evidence="4" id="KW-0547">Nucleotide-binding</keyword>
<evidence type="ECO:0000256" key="6">
    <source>
        <dbReference type="ARBA" id="ARBA00023054"/>
    </source>
</evidence>
<dbReference type="EMBL" id="JASPKZ010003812">
    <property type="protein sequence ID" value="KAJ9592717.1"/>
    <property type="molecule type" value="Genomic_DNA"/>
</dbReference>
<organism evidence="9 10">
    <name type="scientific">Diploptera punctata</name>
    <name type="common">Pacific beetle cockroach</name>
    <dbReference type="NCBI Taxonomy" id="6984"/>
    <lineage>
        <taxon>Eukaryota</taxon>
        <taxon>Metazoa</taxon>
        <taxon>Ecdysozoa</taxon>
        <taxon>Arthropoda</taxon>
        <taxon>Hexapoda</taxon>
        <taxon>Insecta</taxon>
        <taxon>Pterygota</taxon>
        <taxon>Neoptera</taxon>
        <taxon>Polyneoptera</taxon>
        <taxon>Dictyoptera</taxon>
        <taxon>Blattodea</taxon>
        <taxon>Blaberoidea</taxon>
        <taxon>Blaberidae</taxon>
        <taxon>Diplopterinae</taxon>
        <taxon>Diploptera</taxon>
    </lineage>
</organism>
<dbReference type="Pfam" id="PF18101">
    <property type="entry name" value="Pan3_CK"/>
    <property type="match status" value="1"/>
</dbReference>
<dbReference type="Gene3D" id="1.10.287.3700">
    <property type="match status" value="1"/>
</dbReference>
<dbReference type="SUPFAM" id="SSF56112">
    <property type="entry name" value="Protein kinase-like (PK-like)"/>
    <property type="match status" value="1"/>
</dbReference>
<dbReference type="InterPro" id="IPR011009">
    <property type="entry name" value="Kinase-like_dom_sf"/>
</dbReference>
<feature type="region of interest" description="Disordered" evidence="7">
    <location>
        <begin position="170"/>
        <end position="214"/>
    </location>
</feature>
<dbReference type="PROSITE" id="PS50011">
    <property type="entry name" value="PROTEIN_KINASE_DOM"/>
    <property type="match status" value="1"/>
</dbReference>
<evidence type="ECO:0000313" key="10">
    <source>
        <dbReference type="Proteomes" id="UP001233999"/>
    </source>
</evidence>
<keyword evidence="10" id="KW-1185">Reference proteome</keyword>
<keyword evidence="3" id="KW-0507">mRNA processing</keyword>
<dbReference type="InterPro" id="IPR030844">
    <property type="entry name" value="PAN3"/>
</dbReference>
<evidence type="ECO:0000259" key="8">
    <source>
        <dbReference type="PROSITE" id="PS50011"/>
    </source>
</evidence>
<evidence type="ECO:0000256" key="2">
    <source>
        <dbReference type="ARBA" id="ARBA00022490"/>
    </source>
</evidence>
<dbReference type="GO" id="GO:0000289">
    <property type="term" value="P:nuclear-transcribed mRNA poly(A) tail shortening"/>
    <property type="evidence" value="ECO:0007669"/>
    <property type="project" value="InterPro"/>
</dbReference>
<dbReference type="PANTHER" id="PTHR12272:SF11">
    <property type="entry name" value="PAN2-PAN3 DEADENYLATION COMPLEX SUBUNIT PAN3"/>
    <property type="match status" value="1"/>
</dbReference>
<dbReference type="Gene3D" id="1.20.5.5160">
    <property type="match status" value="1"/>
</dbReference>
<comment type="subcellular location">
    <subcellularLocation>
        <location evidence="1">Cytoplasm</location>
    </subcellularLocation>
</comment>
<dbReference type="GO" id="GO:0004672">
    <property type="term" value="F:protein kinase activity"/>
    <property type="evidence" value="ECO:0007669"/>
    <property type="project" value="InterPro"/>
</dbReference>
<sequence>MDNLSGGVRKPAVPVNSRGNYLSSGLTISSMGACYPGDDTLLLPRNHSINNIIFPGSLSYPENRIKPEEPSYTGCEDRMDPMFLSYSQANGVPQESKLATYMQNRQNTSTPTSSVNQSLTKNLAGLSLDTPVSLKKVTPQAPEFVPSAVGATGAVTAGNGSPSFINSFTSPQATFGGRRSSLESPLPVSPRLTPQPSPPLSNCSPTPTLDKTPITPVSAYQENVGGTTYFYPTTVAVAAAAAGASDSSALNSSGLSTGSSVVPSVVLPNFHVYPGTPTHLSSAKTKPSPTAGFYVSDEIRMETLHKNALVLAQPDPEQFPDLPSEIDNYHELCPLKPVPANPMHKSQLLGYPMSTYKATNIKTGARYCLRRVHGFRLPNTKCMVLVDMWKRLQHSNIVQLREVFTTKAFGDYSMIFVYDYHPGSETLLIKHFTPSEPPNGYADPFSADPSAPRPYSHQKNALLRQQHGGGSGMLPESVIWNYIIQLTSALRVIHAAGLACRTLDPTKILLTGRSRLRLSSLAISDVLTFDSTSPNPLQLIPHYQQEDLTALGKVVLALACRSLMAVQRENVQTSLDLVARTYSTDLRNLIMKLYFEQQHKTVTDLMPMIGARFYTQLDGVQLRCDMLENELSKELENGRLCRLLVKLGTVNERPDLKFYTNLLETTDRYMLKLFRDYLFHQVTEDGRPWLDMSHVVQCLNKLDTGAPDKLQGRNKTRNCVCVINYEKQDG</sequence>
<evidence type="ECO:0000256" key="3">
    <source>
        <dbReference type="ARBA" id="ARBA00022664"/>
    </source>
</evidence>
<keyword evidence="6" id="KW-0175">Coiled coil</keyword>
<dbReference type="InterPro" id="IPR000719">
    <property type="entry name" value="Prot_kinase_dom"/>
</dbReference>
<reference evidence="9" key="1">
    <citation type="journal article" date="2023" name="IScience">
        <title>Live-bearing cockroach genome reveals convergent evolutionary mechanisms linked to viviparity in insects and beyond.</title>
        <authorList>
            <person name="Fouks B."/>
            <person name="Harrison M.C."/>
            <person name="Mikhailova A.A."/>
            <person name="Marchal E."/>
            <person name="English S."/>
            <person name="Carruthers M."/>
            <person name="Jennings E.C."/>
            <person name="Chiamaka E.L."/>
            <person name="Frigard R.A."/>
            <person name="Pippel M."/>
            <person name="Attardo G.M."/>
            <person name="Benoit J.B."/>
            <person name="Bornberg-Bauer E."/>
            <person name="Tobe S.S."/>
        </authorList>
    </citation>
    <scope>NUCLEOTIDE SEQUENCE</scope>
    <source>
        <strain evidence="9">Stay&amp;Tobe</strain>
    </source>
</reference>
<dbReference type="GO" id="GO:0006397">
    <property type="term" value="P:mRNA processing"/>
    <property type="evidence" value="ECO:0007669"/>
    <property type="project" value="UniProtKB-KW"/>
</dbReference>
<feature type="domain" description="Protein kinase" evidence="8">
    <location>
        <begin position="341"/>
        <end position="614"/>
    </location>
</feature>
<dbReference type="GO" id="GO:0005524">
    <property type="term" value="F:ATP binding"/>
    <property type="evidence" value="ECO:0007669"/>
    <property type="project" value="UniProtKB-KW"/>
</dbReference>